<dbReference type="PROSITE" id="PS01156">
    <property type="entry name" value="TONB_DEPENDENT_REC_2"/>
    <property type="match status" value="1"/>
</dbReference>
<dbReference type="PANTHER" id="PTHR32552:SF74">
    <property type="entry name" value="HYDROXAMATE SIDEROPHORE RECEPTOR FHUE"/>
    <property type="match status" value="1"/>
</dbReference>
<dbReference type="STRING" id="288768.SAMEA3906486_03140"/>
<dbReference type="Gene3D" id="2.170.130.10">
    <property type="entry name" value="TonB-dependent receptor, plug domain"/>
    <property type="match status" value="1"/>
</dbReference>
<keyword evidence="7" id="KW-0732">Signal</keyword>
<keyword evidence="10 16" id="KW-0798">TonB box</keyword>
<feature type="domain" description="TonB-dependent receptor-like beta-barrel" evidence="17">
    <location>
        <begin position="234"/>
        <end position="668"/>
    </location>
</feature>
<evidence type="ECO:0000256" key="6">
    <source>
        <dbReference type="ARBA" id="ARBA00022692"/>
    </source>
</evidence>
<dbReference type="InterPro" id="IPR010917">
    <property type="entry name" value="TonB_rcpt_CS"/>
</dbReference>
<evidence type="ECO:0000313" key="20">
    <source>
        <dbReference type="Proteomes" id="UP000076848"/>
    </source>
</evidence>
<dbReference type="InterPro" id="IPR036942">
    <property type="entry name" value="Beta-barrel_TonB_sf"/>
</dbReference>
<feature type="domain" description="TonB-dependent receptor plug" evidence="18">
    <location>
        <begin position="61"/>
        <end position="159"/>
    </location>
</feature>
<dbReference type="InterPro" id="IPR039426">
    <property type="entry name" value="TonB-dep_rcpt-like"/>
</dbReference>
<dbReference type="InterPro" id="IPR000531">
    <property type="entry name" value="Beta-barrel_TonB"/>
</dbReference>
<proteinExistence type="inferred from homology"/>
<keyword evidence="13 14" id="KW-0998">Cell outer membrane</keyword>
<evidence type="ECO:0000259" key="18">
    <source>
        <dbReference type="Pfam" id="PF07715"/>
    </source>
</evidence>
<dbReference type="InterPro" id="IPR012910">
    <property type="entry name" value="Plug_dom"/>
</dbReference>
<reference evidence="19 20" key="1">
    <citation type="submission" date="2016-04" db="EMBL/GenBank/DDBJ databases">
        <authorList>
            <consortium name="Pathogen Informatics"/>
        </authorList>
    </citation>
    <scope>NUCLEOTIDE SEQUENCE [LARGE SCALE GENOMIC DNA]</scope>
    <source>
        <strain evidence="19 20">H050680373</strain>
    </source>
</reference>
<evidence type="ECO:0000259" key="17">
    <source>
        <dbReference type="Pfam" id="PF00593"/>
    </source>
</evidence>
<protein>
    <submittedName>
        <fullName evidence="19">TonB-dependent outer membrane receptor</fullName>
    </submittedName>
</protein>
<dbReference type="Pfam" id="PF07715">
    <property type="entry name" value="Plug"/>
    <property type="match status" value="1"/>
</dbReference>
<dbReference type="EMBL" id="FKIF01000006">
    <property type="protein sequence ID" value="SAI70513.1"/>
    <property type="molecule type" value="Genomic_DNA"/>
</dbReference>
<dbReference type="RefSeq" id="WP_197488162.1">
    <property type="nucleotide sequence ID" value="NZ_FKIF01000006.1"/>
</dbReference>
<dbReference type="PROSITE" id="PS52016">
    <property type="entry name" value="TONB_DEPENDENT_REC_3"/>
    <property type="match status" value="1"/>
</dbReference>
<evidence type="ECO:0000256" key="16">
    <source>
        <dbReference type="RuleBase" id="RU003357"/>
    </source>
</evidence>
<accession>A0A157SJX4</accession>
<evidence type="ECO:0000256" key="12">
    <source>
        <dbReference type="ARBA" id="ARBA00023170"/>
    </source>
</evidence>
<evidence type="ECO:0000256" key="11">
    <source>
        <dbReference type="ARBA" id="ARBA00023136"/>
    </source>
</evidence>
<dbReference type="NCBIfam" id="TIGR01783">
    <property type="entry name" value="TonB-siderophor"/>
    <property type="match status" value="1"/>
</dbReference>
<keyword evidence="12 19" id="KW-0675">Receptor</keyword>
<evidence type="ECO:0000256" key="3">
    <source>
        <dbReference type="ARBA" id="ARBA00022448"/>
    </source>
</evidence>
<keyword evidence="3 14" id="KW-0813">Transport</keyword>
<dbReference type="AlphaFoldDB" id="A0A157SJX4"/>
<evidence type="ECO:0000256" key="15">
    <source>
        <dbReference type="PROSITE-ProRule" id="PRU10144"/>
    </source>
</evidence>
<keyword evidence="20" id="KW-1185">Reference proteome</keyword>
<dbReference type="GO" id="GO:0009279">
    <property type="term" value="C:cell outer membrane"/>
    <property type="evidence" value="ECO:0007669"/>
    <property type="project" value="UniProtKB-SubCell"/>
</dbReference>
<organism evidence="19 20">
    <name type="scientific">Bordetella ansorpii</name>
    <dbReference type="NCBI Taxonomy" id="288768"/>
    <lineage>
        <taxon>Bacteria</taxon>
        <taxon>Pseudomonadati</taxon>
        <taxon>Pseudomonadota</taxon>
        <taxon>Betaproteobacteria</taxon>
        <taxon>Burkholderiales</taxon>
        <taxon>Alcaligenaceae</taxon>
        <taxon>Bordetella</taxon>
    </lineage>
</organism>
<evidence type="ECO:0000256" key="10">
    <source>
        <dbReference type="ARBA" id="ARBA00023077"/>
    </source>
</evidence>
<evidence type="ECO:0000256" key="13">
    <source>
        <dbReference type="ARBA" id="ARBA00023237"/>
    </source>
</evidence>
<keyword evidence="9" id="KW-0406">Ion transport</keyword>
<evidence type="ECO:0000256" key="7">
    <source>
        <dbReference type="ARBA" id="ARBA00022729"/>
    </source>
</evidence>
<evidence type="ECO:0000256" key="1">
    <source>
        <dbReference type="ARBA" id="ARBA00004571"/>
    </source>
</evidence>
<evidence type="ECO:0000256" key="8">
    <source>
        <dbReference type="ARBA" id="ARBA00023004"/>
    </source>
</evidence>
<evidence type="ECO:0000256" key="2">
    <source>
        <dbReference type="ARBA" id="ARBA00009810"/>
    </source>
</evidence>
<dbReference type="PANTHER" id="PTHR32552">
    <property type="entry name" value="FERRICHROME IRON RECEPTOR-RELATED"/>
    <property type="match status" value="1"/>
</dbReference>
<keyword evidence="5" id="KW-0410">Iron transport</keyword>
<dbReference type="GO" id="GO:0038023">
    <property type="term" value="F:signaling receptor activity"/>
    <property type="evidence" value="ECO:0007669"/>
    <property type="project" value="InterPro"/>
</dbReference>
<comment type="similarity">
    <text evidence="2 14 16">Belongs to the TonB-dependent receptor family.</text>
</comment>
<dbReference type="InterPro" id="IPR037066">
    <property type="entry name" value="Plug_dom_sf"/>
</dbReference>
<sequence>MALACWASVAAAQEPSRPRDSSFHLPTVQVTGAAPDDATTEGTGSYATPRLTVGGKTPVPVMEIPNSVSVITRQRIEDQNLRSAEEALAQVTGVTVTPWDGTSSQIRSRGYFLEPSYDGIPAYGGLNATQQYDIAMFDRIEVLRGPAGLFQGSGQPGGTVNFVRKRAPSQFSGSAALTYGSWNDKRAEADIGLPLNTEGTLRGRVVAAVQDRDFYYDHAHGNKQFVYGTLDYDLTPATSFSLYAAFQDDKTDPFTGLPAYTDGRLIDASRSANTMAPWSRYDTQNSTVAAEAVHRLANGWQFKVHAAQAERDWRLHDGYPTTGVNPATGLISSYTRRGWDDETTRKAIDLYATGPFQLLGRRHEATVGYNYERYRGQTLYGATTTVPNIPFGRPDLVPETSITPYVRGSGYETRQDGFYGQLRLSVTDPLTLVLGGRLSDFTTRNRNVSPSTPTPWTEATRERDVFTPYAGAVYRLSEQLAVYSSYADIFMPQSQKDVNGNTLDPREGKQIEAGIKGELNGGKLQFNAAVFRTRDVNRSYADIDNPGFFLSAGEVEIRGAEAEISGSPIRNLQLTAGYAYLTSRYATDRNNAGKAFSLFEPRHVFKLYGNYRVPDTPWMVGGGVLVSSAVLGSGAEGVREGGGYAVMNAQVAYAVDADTRVTLAVNNLADRRYYARVGGLNSYNIYGEPRSVSLNVRTRF</sequence>
<evidence type="ECO:0000256" key="5">
    <source>
        <dbReference type="ARBA" id="ARBA00022496"/>
    </source>
</evidence>
<gene>
    <name evidence="19" type="primary">FauA</name>
    <name evidence="19" type="ORF">SAMEA3906486_03140</name>
</gene>
<evidence type="ECO:0000256" key="9">
    <source>
        <dbReference type="ARBA" id="ARBA00023065"/>
    </source>
</evidence>
<dbReference type="SUPFAM" id="SSF56935">
    <property type="entry name" value="Porins"/>
    <property type="match status" value="1"/>
</dbReference>
<keyword evidence="6 14" id="KW-0812">Transmembrane</keyword>
<evidence type="ECO:0000256" key="14">
    <source>
        <dbReference type="PROSITE-ProRule" id="PRU01360"/>
    </source>
</evidence>
<evidence type="ECO:0000313" key="19">
    <source>
        <dbReference type="EMBL" id="SAI70513.1"/>
    </source>
</evidence>
<dbReference type="CDD" id="cd01347">
    <property type="entry name" value="ligand_gated_channel"/>
    <property type="match status" value="1"/>
</dbReference>
<dbReference type="Proteomes" id="UP000076848">
    <property type="component" value="Unassembled WGS sequence"/>
</dbReference>
<evidence type="ECO:0000256" key="4">
    <source>
        <dbReference type="ARBA" id="ARBA00022452"/>
    </source>
</evidence>
<dbReference type="GO" id="GO:0015344">
    <property type="term" value="F:siderophore uptake transmembrane transporter activity"/>
    <property type="evidence" value="ECO:0007669"/>
    <property type="project" value="TreeGrafter"/>
</dbReference>
<keyword evidence="11 14" id="KW-0472">Membrane</keyword>
<dbReference type="InterPro" id="IPR010105">
    <property type="entry name" value="TonB_sidphr_rcpt"/>
</dbReference>
<dbReference type="GO" id="GO:0015891">
    <property type="term" value="P:siderophore transport"/>
    <property type="evidence" value="ECO:0007669"/>
    <property type="project" value="InterPro"/>
</dbReference>
<keyword evidence="8" id="KW-0408">Iron</keyword>
<feature type="short sequence motif" description="TonB C-terminal box" evidence="15">
    <location>
        <begin position="683"/>
        <end position="700"/>
    </location>
</feature>
<dbReference type="Pfam" id="PF00593">
    <property type="entry name" value="TonB_dep_Rec_b-barrel"/>
    <property type="match status" value="1"/>
</dbReference>
<dbReference type="Gene3D" id="2.40.170.20">
    <property type="entry name" value="TonB-dependent receptor, beta-barrel domain"/>
    <property type="match status" value="1"/>
</dbReference>
<comment type="subcellular location">
    <subcellularLocation>
        <location evidence="1 14">Cell outer membrane</location>
        <topology evidence="1 14">Multi-pass membrane protein</topology>
    </subcellularLocation>
</comment>
<keyword evidence="4 14" id="KW-1134">Transmembrane beta strand</keyword>
<name>A0A157SJX4_9BORD</name>